<dbReference type="GO" id="GO:0006952">
    <property type="term" value="P:defense response"/>
    <property type="evidence" value="ECO:0007669"/>
    <property type="project" value="InterPro"/>
</dbReference>
<dbReference type="AlphaFoldDB" id="A0A199UIB2"/>
<dbReference type="EMBL" id="LSRQ01007776">
    <property type="protein sequence ID" value="OAY64632.1"/>
    <property type="molecule type" value="Genomic_DNA"/>
</dbReference>
<dbReference type="Gene3D" id="3.30.530.20">
    <property type="match status" value="2"/>
</dbReference>
<proteinExistence type="predicted"/>
<comment type="caution">
    <text evidence="2">The sequence shown here is derived from an EMBL/GenBank/DDBJ whole genome shotgun (WGS) entry which is preliminary data.</text>
</comment>
<organism evidence="2 3">
    <name type="scientific">Ananas comosus</name>
    <name type="common">Pineapple</name>
    <name type="synonym">Ananas ananas</name>
    <dbReference type="NCBI Taxonomy" id="4615"/>
    <lineage>
        <taxon>Eukaryota</taxon>
        <taxon>Viridiplantae</taxon>
        <taxon>Streptophyta</taxon>
        <taxon>Embryophyta</taxon>
        <taxon>Tracheophyta</taxon>
        <taxon>Spermatophyta</taxon>
        <taxon>Magnoliopsida</taxon>
        <taxon>Liliopsida</taxon>
        <taxon>Poales</taxon>
        <taxon>Bromeliaceae</taxon>
        <taxon>Bromelioideae</taxon>
        <taxon>Ananas</taxon>
    </lineage>
</organism>
<dbReference type="InterPro" id="IPR000916">
    <property type="entry name" value="Bet_v_I/MLP"/>
</dbReference>
<dbReference type="SUPFAM" id="SSF55961">
    <property type="entry name" value="Bet v1-like"/>
    <property type="match status" value="1"/>
</dbReference>
<protein>
    <submittedName>
        <fullName evidence="2">MLP-like protein 423</fullName>
    </submittedName>
</protein>
<dbReference type="InterPro" id="IPR051761">
    <property type="entry name" value="MLP-like_ligand-binding"/>
</dbReference>
<gene>
    <name evidence="2" type="ORF">ACMD2_07908</name>
</gene>
<dbReference type="InterPro" id="IPR023393">
    <property type="entry name" value="START-like_dom_sf"/>
</dbReference>
<evidence type="ECO:0000313" key="3">
    <source>
        <dbReference type="Proteomes" id="UP000092600"/>
    </source>
</evidence>
<dbReference type="PANTHER" id="PTHR31907">
    <property type="entry name" value="MLP-LIKE PROTEIN 423"/>
    <property type="match status" value="1"/>
</dbReference>
<evidence type="ECO:0000313" key="2">
    <source>
        <dbReference type="EMBL" id="OAY64632.1"/>
    </source>
</evidence>
<name>A0A199UIB2_ANACO</name>
<dbReference type="Proteomes" id="UP000092600">
    <property type="component" value="Unassembled WGS sequence"/>
</dbReference>
<dbReference type="CDD" id="cd07816">
    <property type="entry name" value="Bet_v1-like"/>
    <property type="match status" value="1"/>
</dbReference>
<sequence length="176" mass="19538">MASKVDVQVEVKSPADKFWGAIRDSTDLFPKVFPSQYKSIEIAEGDGKSPGTIRIIKYAEVTFSKEKVEVADDANKLVSDGEPVQDLQALVTFSKEKVEVADDANKLVSYSVIDGEMVNLYKTFKPTLQVTPNGDGSLVNWSLEFEKVNAEVPEPDLILETAVETFKDLDEYLLKN</sequence>
<dbReference type="Pfam" id="PF00407">
    <property type="entry name" value="Bet_v_1"/>
    <property type="match status" value="2"/>
</dbReference>
<reference evidence="2 3" key="1">
    <citation type="journal article" date="2016" name="DNA Res.">
        <title>The draft genome of MD-2 pineapple using hybrid error correction of long reads.</title>
        <authorList>
            <person name="Redwan R.M."/>
            <person name="Saidin A."/>
            <person name="Kumar S.V."/>
        </authorList>
    </citation>
    <scope>NUCLEOTIDE SEQUENCE [LARGE SCALE GENOMIC DNA]</scope>
    <source>
        <strain evidence="3">cv. MD2</strain>
        <tissue evidence="2">Leaf</tissue>
    </source>
</reference>
<dbReference type="STRING" id="4615.A0A199UIB2"/>
<feature type="domain" description="Bet v I/Major latex protein" evidence="1">
    <location>
        <begin position="1"/>
        <end position="176"/>
    </location>
</feature>
<dbReference type="SMART" id="SM01037">
    <property type="entry name" value="Bet_v_1"/>
    <property type="match status" value="1"/>
</dbReference>
<evidence type="ECO:0000259" key="1">
    <source>
        <dbReference type="SMART" id="SM01037"/>
    </source>
</evidence>
<accession>A0A199UIB2</accession>